<evidence type="ECO:0000313" key="2">
    <source>
        <dbReference type="Proteomes" id="UP000189940"/>
    </source>
</evidence>
<dbReference type="RefSeq" id="WP_079446893.1">
    <property type="nucleotide sequence ID" value="NZ_MWPQ01000040.1"/>
</dbReference>
<dbReference type="PANTHER" id="PTHR31480">
    <property type="entry name" value="BIFUNCTIONAL LYCOPENE CYCLASE/PHYTOENE SYNTHASE"/>
    <property type="match status" value="1"/>
</dbReference>
<name>A0A1V4HY42_NITVU</name>
<dbReference type="InterPro" id="IPR002060">
    <property type="entry name" value="Squ/phyt_synthse"/>
</dbReference>
<dbReference type="InterPro" id="IPR008949">
    <property type="entry name" value="Isoprenoid_synthase_dom_sf"/>
</dbReference>
<accession>A0A1V4HY42</accession>
<dbReference type="Pfam" id="PF00494">
    <property type="entry name" value="SQS_PSY"/>
    <property type="match status" value="1"/>
</dbReference>
<proteinExistence type="predicted"/>
<dbReference type="Proteomes" id="UP000189940">
    <property type="component" value="Unassembled WGS sequence"/>
</dbReference>
<sequence>MNGTTQNTSAAFCAELVRTHDFDNYATTLFAPLRCRRALLALYAFNVEIVRVREQITQPLPGEIRLQWWIDMVSSTGHGGVEGNPVAAELLLAIRDHGLPVELLSRLIEAHQFDLYNDPMPDMTALERYLGDTSCALFSLASRVVGHRSEEADHLARHAGLADGIARVIAKFGFDVSRRQSYVPLPLLEQHGVDLEQMFAGRDTSSLRVAIGKLADEARSHLEVALGLLPNLPPQSRGVYLPLALARRALNDVTGPDINPFVPRPVSRLRILWTMWRASRTRPFRG</sequence>
<dbReference type="Gene3D" id="1.10.600.10">
    <property type="entry name" value="Farnesyl Diphosphate Synthase"/>
    <property type="match status" value="1"/>
</dbReference>
<dbReference type="STRING" id="29421.B2M20_10040"/>
<dbReference type="OrthoDB" id="9814909at2"/>
<keyword evidence="2" id="KW-1185">Reference proteome</keyword>
<comment type="caution">
    <text evidence="1">The sequence shown here is derived from an EMBL/GenBank/DDBJ whole genome shotgun (WGS) entry which is preliminary data.</text>
</comment>
<dbReference type="GO" id="GO:0016765">
    <property type="term" value="F:transferase activity, transferring alkyl or aryl (other than methyl) groups"/>
    <property type="evidence" value="ECO:0007669"/>
    <property type="project" value="UniProtKB-ARBA"/>
</dbReference>
<gene>
    <name evidence="1" type="ORF">B2M20_10040</name>
</gene>
<dbReference type="SUPFAM" id="SSF48576">
    <property type="entry name" value="Terpenoid synthases"/>
    <property type="match status" value="1"/>
</dbReference>
<dbReference type="AlphaFoldDB" id="A0A1V4HY42"/>
<dbReference type="EMBL" id="MWPQ01000040">
    <property type="protein sequence ID" value="OPH82863.1"/>
    <property type="molecule type" value="Genomic_DNA"/>
</dbReference>
<protein>
    <submittedName>
        <fullName evidence="1">Phytoene synthase</fullName>
    </submittedName>
</protein>
<reference evidence="1 2" key="1">
    <citation type="submission" date="2017-02" db="EMBL/GenBank/DDBJ databases">
        <title>Genome sequence of the nitrite-oxidizing bacterium Nitrobacter vulgaris strain Ab1.</title>
        <authorList>
            <person name="Mellbye B.L."/>
            <person name="Davis E.W."/>
            <person name="Spieck E."/>
            <person name="Chang J.H."/>
            <person name="Bottomley P.J."/>
            <person name="Sayavedra-Soto L.A."/>
        </authorList>
    </citation>
    <scope>NUCLEOTIDE SEQUENCE [LARGE SCALE GENOMIC DNA]</scope>
    <source>
        <strain evidence="1 2">Ab1</strain>
    </source>
</reference>
<organism evidence="1 2">
    <name type="scientific">Nitrobacter vulgaris</name>
    <dbReference type="NCBI Taxonomy" id="29421"/>
    <lineage>
        <taxon>Bacteria</taxon>
        <taxon>Pseudomonadati</taxon>
        <taxon>Pseudomonadota</taxon>
        <taxon>Alphaproteobacteria</taxon>
        <taxon>Hyphomicrobiales</taxon>
        <taxon>Nitrobacteraceae</taxon>
        <taxon>Nitrobacter</taxon>
    </lineage>
</organism>
<evidence type="ECO:0000313" key="1">
    <source>
        <dbReference type="EMBL" id="OPH82863.1"/>
    </source>
</evidence>